<dbReference type="Proteomes" id="UP000507245">
    <property type="component" value="Unassembled WGS sequence"/>
</dbReference>
<proteinExistence type="predicted"/>
<dbReference type="Pfam" id="PF11443">
    <property type="entry name" value="DUF2828"/>
    <property type="match status" value="2"/>
</dbReference>
<dbReference type="PANTHER" id="PTHR31373">
    <property type="entry name" value="OS06G0652100 PROTEIN"/>
    <property type="match status" value="1"/>
</dbReference>
<feature type="domain" description="DUF2828" evidence="1">
    <location>
        <begin position="55"/>
        <end position="164"/>
    </location>
</feature>
<reference evidence="4 5" key="2">
    <citation type="submission" date="2020-05" db="EMBL/GenBank/DDBJ databases">
        <authorList>
            <person name="Campoy J."/>
            <person name="Schneeberger K."/>
            <person name="Spophaly S."/>
        </authorList>
    </citation>
    <scope>NUCLEOTIDE SEQUENCE [LARGE SCALE GENOMIC DNA]</scope>
    <source>
        <strain evidence="4">PruArmRojPasFocal</strain>
    </source>
</reference>
<evidence type="ECO:0000259" key="1">
    <source>
        <dbReference type="Pfam" id="PF11443"/>
    </source>
</evidence>
<dbReference type="InterPro" id="IPR056690">
    <property type="entry name" value="DUF7788"/>
</dbReference>
<dbReference type="PANTHER" id="PTHR31373:SF17">
    <property type="entry name" value="OS06G0652100 PROTEIN"/>
    <property type="match status" value="1"/>
</dbReference>
<feature type="domain" description="DUF2828" evidence="1">
    <location>
        <begin position="185"/>
        <end position="317"/>
    </location>
</feature>
<reference evidence="6" key="1">
    <citation type="journal article" date="2020" name="Genome Biol.">
        <title>Gamete binning: chromosome-level and haplotype-resolved genome assembly enabled by high-throughput single-cell sequencing of gamete genomes.</title>
        <authorList>
            <person name="Campoy J.A."/>
            <person name="Sun H."/>
            <person name="Goel M."/>
            <person name="Jiao W.-B."/>
            <person name="Folz-Donahue K."/>
            <person name="Wang N."/>
            <person name="Rubio M."/>
            <person name="Liu C."/>
            <person name="Kukat C."/>
            <person name="Ruiz D."/>
            <person name="Huettel B."/>
            <person name="Schneeberger K."/>
        </authorList>
    </citation>
    <scope>NUCLEOTIDE SEQUENCE [LARGE SCALE GENOMIC DNA]</scope>
    <source>
        <strain evidence="6">cv. Rojo Pasion</strain>
    </source>
</reference>
<dbReference type="AlphaFoldDB" id="A0A6J5XZ10"/>
<evidence type="ECO:0000313" key="6">
    <source>
        <dbReference type="Proteomes" id="UP000507245"/>
    </source>
</evidence>
<dbReference type="InterPro" id="IPR058580">
    <property type="entry name" value="DUF2828"/>
</dbReference>
<dbReference type="PIRSF" id="PIRSF015417">
    <property type="entry name" value="T31B5_30_vWA"/>
    <property type="match status" value="1"/>
</dbReference>
<protein>
    <submittedName>
        <fullName evidence="4">Uncharacterized protein</fullName>
    </submittedName>
</protein>
<dbReference type="EMBL" id="CAEKDK010000007">
    <property type="protein sequence ID" value="CAB4287105.1"/>
    <property type="molecule type" value="Genomic_DNA"/>
</dbReference>
<dbReference type="Proteomes" id="UP000507222">
    <property type="component" value="Unassembled WGS sequence"/>
</dbReference>
<feature type="domain" description="DUF7788" evidence="2">
    <location>
        <begin position="403"/>
        <end position="588"/>
    </location>
</feature>
<evidence type="ECO:0000313" key="4">
    <source>
        <dbReference type="EMBL" id="CAB4317477.1"/>
    </source>
</evidence>
<evidence type="ECO:0000313" key="3">
    <source>
        <dbReference type="EMBL" id="CAB4287105.1"/>
    </source>
</evidence>
<sequence length="613" mass="70026">MKKSVQVYITSVPKACRQRNYLDAVGNTSTSPAPATRTTLIMAPLSDNSMANKLYPSRGNPCLDLFYNAKPHDAYPVHSLQYLNQLLPTAWAHNPTTTFKLICNLLDHRPPYCKNYKEGFDTAAFWLHHNHPKTLACNLPSIAGSFGSLETALDILSLILQRHDRRLHLSVHSKDRRTTGVPRSGQKFLAYLDRHQSDPDYRFLHDCVSDLFADCLKFDIQNFNKHHQQQQQSINDGDEGETSTERLEITSAAKFCPDFDSPFNRATLLCESIAKKVFPRESYPEYQGIEEADYADRVRRRLREEVLVPLRKPLMPPNYSTLVNWSGYNPDPEPKPKTKTCAVEKYLEKVKAAAAAGELKIKACALLPHHIARYVKKEDLGEVAELQWKAMVEHMKKQGKFKNCLAVYDNWLSLKADCGDEKVAMGAALAVMISELSEEPWKGKLMNCSVNTRLHSLNGLDNLKAKLELALRMEMEYEERRVDFEKVFDLVLEVAVKNDLKPEQMIRRVVVFSSENDFDGCWKTAYEEIQRKFKDKGYGDVVPQIVFWNLRRCSTDADVASAQQEGLEMLSGFNDNLVRSFLDNDGKIKFGPYHVNMERAISYPRYQNLVVVD</sequence>
<keyword evidence="6" id="KW-1185">Reference proteome</keyword>
<evidence type="ECO:0000259" key="2">
    <source>
        <dbReference type="Pfam" id="PF25043"/>
    </source>
</evidence>
<dbReference type="InterPro" id="IPR011205">
    <property type="entry name" value="UCP015417_vWA"/>
</dbReference>
<dbReference type="OrthoDB" id="1158523at2759"/>
<evidence type="ECO:0000313" key="5">
    <source>
        <dbReference type="Proteomes" id="UP000507222"/>
    </source>
</evidence>
<accession>A0A6J5XZ10</accession>
<name>A0A6J5XZ10_PRUAR</name>
<gene>
    <name evidence="3" type="ORF">CURHAP_LOCUS44921</name>
    <name evidence="4" type="ORF">ORAREDHAP_LOCUS44257</name>
</gene>
<dbReference type="Pfam" id="PF25043">
    <property type="entry name" value="DUF7788"/>
    <property type="match status" value="1"/>
</dbReference>
<organism evidence="4 6">
    <name type="scientific">Prunus armeniaca</name>
    <name type="common">Apricot</name>
    <name type="synonym">Armeniaca vulgaris</name>
    <dbReference type="NCBI Taxonomy" id="36596"/>
    <lineage>
        <taxon>Eukaryota</taxon>
        <taxon>Viridiplantae</taxon>
        <taxon>Streptophyta</taxon>
        <taxon>Embryophyta</taxon>
        <taxon>Tracheophyta</taxon>
        <taxon>Spermatophyta</taxon>
        <taxon>Magnoliopsida</taxon>
        <taxon>eudicotyledons</taxon>
        <taxon>Gunneridae</taxon>
        <taxon>Pentapetalae</taxon>
        <taxon>rosids</taxon>
        <taxon>fabids</taxon>
        <taxon>Rosales</taxon>
        <taxon>Rosaceae</taxon>
        <taxon>Amygdaloideae</taxon>
        <taxon>Amygdaleae</taxon>
        <taxon>Prunus</taxon>
    </lineage>
</organism>
<dbReference type="EMBL" id="CAEKKB010000007">
    <property type="protein sequence ID" value="CAB4317477.1"/>
    <property type="molecule type" value="Genomic_DNA"/>
</dbReference>